<dbReference type="EMBL" id="OOIL02000426">
    <property type="protein sequence ID" value="VFQ64716.1"/>
    <property type="molecule type" value="Genomic_DNA"/>
</dbReference>
<name>A0A484KRL7_9ASTE</name>
<reference evidence="1 2" key="1">
    <citation type="submission" date="2018-04" db="EMBL/GenBank/DDBJ databases">
        <authorList>
            <person name="Vogel A."/>
        </authorList>
    </citation>
    <scope>NUCLEOTIDE SEQUENCE [LARGE SCALE GENOMIC DNA]</scope>
</reference>
<gene>
    <name evidence="1" type="ORF">CCAM_LOCUS6492</name>
</gene>
<evidence type="ECO:0000313" key="1">
    <source>
        <dbReference type="EMBL" id="VFQ64716.1"/>
    </source>
</evidence>
<proteinExistence type="predicted"/>
<protein>
    <submittedName>
        <fullName evidence="1">Uncharacterized protein</fullName>
    </submittedName>
</protein>
<evidence type="ECO:0000313" key="2">
    <source>
        <dbReference type="Proteomes" id="UP000595140"/>
    </source>
</evidence>
<organism evidence="1 2">
    <name type="scientific">Cuscuta campestris</name>
    <dbReference type="NCBI Taxonomy" id="132261"/>
    <lineage>
        <taxon>Eukaryota</taxon>
        <taxon>Viridiplantae</taxon>
        <taxon>Streptophyta</taxon>
        <taxon>Embryophyta</taxon>
        <taxon>Tracheophyta</taxon>
        <taxon>Spermatophyta</taxon>
        <taxon>Magnoliopsida</taxon>
        <taxon>eudicotyledons</taxon>
        <taxon>Gunneridae</taxon>
        <taxon>Pentapetalae</taxon>
        <taxon>asterids</taxon>
        <taxon>lamiids</taxon>
        <taxon>Solanales</taxon>
        <taxon>Convolvulaceae</taxon>
        <taxon>Cuscuteae</taxon>
        <taxon>Cuscuta</taxon>
        <taxon>Cuscuta subgen. Grammica</taxon>
        <taxon>Cuscuta sect. Cleistogrammica</taxon>
    </lineage>
</organism>
<dbReference type="Proteomes" id="UP000595140">
    <property type="component" value="Unassembled WGS sequence"/>
</dbReference>
<accession>A0A484KRL7</accession>
<keyword evidence="2" id="KW-1185">Reference proteome</keyword>
<dbReference type="AlphaFoldDB" id="A0A484KRL7"/>
<sequence length="93" mass="10450">MNFLHEDKHWLVWTMQSSRRCGLGSANYTVHPDVREEPYIRKLIRANATARTADHEGEAGCAIDRRLLGCAKVQSAIHDEDGDCLEVRSAIEG</sequence>